<feature type="domain" description="Aminotransferase class I/classII large" evidence="6">
    <location>
        <begin position="35"/>
        <end position="403"/>
    </location>
</feature>
<keyword evidence="5" id="KW-0663">Pyridoxal phosphate</keyword>
<proteinExistence type="inferred from homology"/>
<dbReference type="Gene3D" id="3.40.640.10">
    <property type="entry name" value="Type I PLP-dependent aspartate aminotransferase-like (Major domain)"/>
    <property type="match status" value="1"/>
</dbReference>
<evidence type="ECO:0000313" key="7">
    <source>
        <dbReference type="EMBL" id="EGC47028.1"/>
    </source>
</evidence>
<dbReference type="STRING" id="544711.F0UPX8"/>
<dbReference type="EMBL" id="DS990640">
    <property type="protein sequence ID" value="EGC47028.1"/>
    <property type="molecule type" value="Genomic_DNA"/>
</dbReference>
<dbReference type="PANTHER" id="PTHR43795:SF32">
    <property type="entry name" value="AMINOTRANSFERASE GLII-RELATED"/>
    <property type="match status" value="1"/>
</dbReference>
<dbReference type="Gene3D" id="3.90.1150.10">
    <property type="entry name" value="Aspartate Aminotransferase, domain 1"/>
    <property type="match status" value="1"/>
</dbReference>
<name>F0UPX8_AJEC8</name>
<dbReference type="InterPro" id="IPR004839">
    <property type="entry name" value="Aminotransferase_I/II_large"/>
</dbReference>
<evidence type="ECO:0000256" key="3">
    <source>
        <dbReference type="ARBA" id="ARBA00022576"/>
    </source>
</evidence>
<dbReference type="OrthoDB" id="1077582at2759"/>
<dbReference type="PRINTS" id="PR00753">
    <property type="entry name" value="ACCSYNTHASE"/>
</dbReference>
<gene>
    <name evidence="7" type="ORF">HCEG_06243</name>
</gene>
<evidence type="ECO:0000256" key="4">
    <source>
        <dbReference type="ARBA" id="ARBA00022679"/>
    </source>
</evidence>
<dbReference type="HOGENOM" id="CLU_017584_1_2_1"/>
<dbReference type="InterPro" id="IPR015421">
    <property type="entry name" value="PyrdxlP-dep_Trfase_major"/>
</dbReference>
<evidence type="ECO:0000256" key="1">
    <source>
        <dbReference type="ARBA" id="ARBA00001933"/>
    </source>
</evidence>
<organism evidence="8">
    <name type="scientific">Ajellomyces capsulatus (strain H88)</name>
    <name type="common">Darling's disease fungus</name>
    <name type="synonym">Histoplasma capsulatum</name>
    <dbReference type="NCBI Taxonomy" id="544711"/>
    <lineage>
        <taxon>Eukaryota</taxon>
        <taxon>Fungi</taxon>
        <taxon>Dikarya</taxon>
        <taxon>Ascomycota</taxon>
        <taxon>Pezizomycotina</taxon>
        <taxon>Eurotiomycetes</taxon>
        <taxon>Eurotiomycetidae</taxon>
        <taxon>Onygenales</taxon>
        <taxon>Ajellomycetaceae</taxon>
        <taxon>Histoplasma</taxon>
    </lineage>
</organism>
<reference evidence="8" key="1">
    <citation type="submission" date="2008-07" db="EMBL/GenBank/DDBJ databases">
        <title>Annotation of Ajellomyces capsulatus strain H88.</title>
        <authorList>
            <person name="Champion M."/>
            <person name="Cuomo C."/>
            <person name="Ma L.-J."/>
            <person name="Henn M.R."/>
            <person name="Sil A."/>
            <person name="Goldman B."/>
            <person name="Young S.K."/>
            <person name="Kodira C.D."/>
            <person name="Zeng Q."/>
            <person name="Koehrsen M."/>
            <person name="Alvarado L."/>
            <person name="Berlin A."/>
            <person name="Borenstein D."/>
            <person name="Chen Z."/>
            <person name="Engels R."/>
            <person name="Freedman E."/>
            <person name="Gellesch M."/>
            <person name="Goldberg J."/>
            <person name="Griggs A."/>
            <person name="Gujja S."/>
            <person name="Heiman D."/>
            <person name="Hepburn T."/>
            <person name="Howarth C."/>
            <person name="Jen D."/>
            <person name="Larson L."/>
            <person name="Lewis B."/>
            <person name="Mehta T."/>
            <person name="Park D."/>
            <person name="Pearson M."/>
            <person name="Roberts A."/>
            <person name="Saif S."/>
            <person name="Shea T."/>
            <person name="Shenoy N."/>
            <person name="Sisk P."/>
            <person name="Stolte C."/>
            <person name="Sykes S."/>
            <person name="Walk T."/>
            <person name="White J."/>
            <person name="Yandava C."/>
            <person name="Klein B."/>
            <person name="McEwen J.G."/>
            <person name="Puccia R."/>
            <person name="Goldman G.H."/>
            <person name="Felipe M.S."/>
            <person name="Nino-Vega G."/>
            <person name="San-Blas G."/>
            <person name="Taylor J."/>
            <person name="Mendoza L."/>
            <person name="Galagan J."/>
            <person name="Nusbaum C."/>
            <person name="Birren B."/>
        </authorList>
    </citation>
    <scope>NUCLEOTIDE SEQUENCE [LARGE SCALE GENOMIC DNA]</scope>
    <source>
        <strain evidence="8">H88</strain>
    </source>
</reference>
<protein>
    <recommendedName>
        <fullName evidence="6">Aminotransferase class I/classII large domain-containing protein</fullName>
    </recommendedName>
</protein>
<evidence type="ECO:0000256" key="2">
    <source>
        <dbReference type="ARBA" id="ARBA00007441"/>
    </source>
</evidence>
<dbReference type="PANTHER" id="PTHR43795">
    <property type="entry name" value="BIFUNCTIONAL ASPARTATE AMINOTRANSFERASE AND GLUTAMATE/ASPARTATE-PREPHENATE AMINOTRANSFERASE-RELATED"/>
    <property type="match status" value="1"/>
</dbReference>
<dbReference type="InterPro" id="IPR015422">
    <property type="entry name" value="PyrdxlP-dep_Trfase_small"/>
</dbReference>
<dbReference type="Proteomes" id="UP000008142">
    <property type="component" value="Unassembled WGS sequence"/>
</dbReference>
<accession>F0UPX8</accession>
<dbReference type="Pfam" id="PF00155">
    <property type="entry name" value="Aminotran_1_2"/>
    <property type="match status" value="1"/>
</dbReference>
<dbReference type="GO" id="GO:0030170">
    <property type="term" value="F:pyridoxal phosphate binding"/>
    <property type="evidence" value="ECO:0007669"/>
    <property type="project" value="InterPro"/>
</dbReference>
<dbReference type="InterPro" id="IPR015424">
    <property type="entry name" value="PyrdxlP-dep_Trfase"/>
</dbReference>
<sequence length="411" mass="45526">MGYSQFSTRASNISSITSSIMMRKIERGDPQGFDIDLSKNDNCLLREELAVNCKPTINDELHPHHSHARGIAREPTLQGSLANLFNNYFNPCVPVSPHHITIGPRTKSCIDALLYEICDPEDGVLVPGPCWNGDEVDFRDRSSVQPVFVKTEKFTDIFTTKLIPKMEEAMDNATCRIKALILTNPHSLFGQCYTQEVLEACLKFCQRRDIHLIADEVYAMTTFSSAEISDPAPFISALSLDASALRCDRSRIHTIWGTSKTFGSSECRMDNGEANFRPTAASNTQLSLLSALSATSLLSSPTLPLLVALSSARLAESYILVTTFFIRHHIDYIPVNAGLNIFARLAPSAKTWEDESAIITKLKAKGVVVQGGGSYHGTFKEKGWVRISFAREEHLLQDALHRIIAALDFES</sequence>
<dbReference type="OMA" id="YPAFYRD"/>
<dbReference type="AlphaFoldDB" id="F0UPX8"/>
<evidence type="ECO:0000256" key="5">
    <source>
        <dbReference type="ARBA" id="ARBA00022898"/>
    </source>
</evidence>
<dbReference type="VEuPathDB" id="FungiDB:I7I53_00380"/>
<dbReference type="GO" id="GO:0006520">
    <property type="term" value="P:amino acid metabolic process"/>
    <property type="evidence" value="ECO:0007669"/>
    <property type="project" value="TreeGrafter"/>
</dbReference>
<comment type="similarity">
    <text evidence="2">Belongs to the class-I pyridoxal-phosphate-dependent aminotransferase family.</text>
</comment>
<dbReference type="CDD" id="cd00609">
    <property type="entry name" value="AAT_like"/>
    <property type="match status" value="1"/>
</dbReference>
<dbReference type="SUPFAM" id="SSF53383">
    <property type="entry name" value="PLP-dependent transferases"/>
    <property type="match status" value="1"/>
</dbReference>
<dbReference type="InterPro" id="IPR050478">
    <property type="entry name" value="Ethylene_sulfur-biosynth"/>
</dbReference>
<keyword evidence="4" id="KW-0808">Transferase</keyword>
<dbReference type="GO" id="GO:0008483">
    <property type="term" value="F:transaminase activity"/>
    <property type="evidence" value="ECO:0007669"/>
    <property type="project" value="UniProtKB-KW"/>
</dbReference>
<evidence type="ECO:0000259" key="6">
    <source>
        <dbReference type="Pfam" id="PF00155"/>
    </source>
</evidence>
<keyword evidence="3" id="KW-0032">Aminotransferase</keyword>
<comment type="cofactor">
    <cofactor evidence="1">
        <name>pyridoxal 5'-phosphate</name>
        <dbReference type="ChEBI" id="CHEBI:597326"/>
    </cofactor>
</comment>
<evidence type="ECO:0000313" key="8">
    <source>
        <dbReference type="Proteomes" id="UP000008142"/>
    </source>
</evidence>